<dbReference type="Proteomes" id="UP000092321">
    <property type="component" value="Unassembled WGS sequence"/>
</dbReference>
<dbReference type="InterPro" id="IPR018624">
    <property type="entry name" value="Sec66"/>
</dbReference>
<dbReference type="PANTHER" id="PTHR28229">
    <property type="entry name" value="TRANSLOCATION PROTEIN SEC66"/>
    <property type="match status" value="1"/>
</dbReference>
<comment type="caution">
    <text evidence="2">The sequence shown here is derived from an EMBL/GenBank/DDBJ whole genome shotgun (WGS) entry which is preliminary data.</text>
</comment>
<evidence type="ECO:0008006" key="4">
    <source>
        <dbReference type="Google" id="ProtNLM"/>
    </source>
</evidence>
<reference evidence="3" key="1">
    <citation type="journal article" date="2016" name="Proc. Natl. Acad. Sci. U.S.A.">
        <title>Comparative genomics of biotechnologically important yeasts.</title>
        <authorList>
            <person name="Riley R."/>
            <person name="Haridas S."/>
            <person name="Wolfe K.H."/>
            <person name="Lopes M.R."/>
            <person name="Hittinger C.T."/>
            <person name="Goeker M."/>
            <person name="Salamov A.A."/>
            <person name="Wisecaver J.H."/>
            <person name="Long T.M."/>
            <person name="Calvey C.H."/>
            <person name="Aerts A.L."/>
            <person name="Barry K.W."/>
            <person name="Choi C."/>
            <person name="Clum A."/>
            <person name="Coughlan A.Y."/>
            <person name="Deshpande S."/>
            <person name="Douglass A.P."/>
            <person name="Hanson S.J."/>
            <person name="Klenk H.-P."/>
            <person name="LaButti K.M."/>
            <person name="Lapidus A."/>
            <person name="Lindquist E.A."/>
            <person name="Lipzen A.M."/>
            <person name="Meier-Kolthoff J.P."/>
            <person name="Ohm R.A."/>
            <person name="Otillar R.P."/>
            <person name="Pangilinan J.L."/>
            <person name="Peng Y."/>
            <person name="Rokas A."/>
            <person name="Rosa C.A."/>
            <person name="Scheuner C."/>
            <person name="Sibirny A.A."/>
            <person name="Slot J.C."/>
            <person name="Stielow J.B."/>
            <person name="Sun H."/>
            <person name="Kurtzman C.P."/>
            <person name="Blackwell M."/>
            <person name="Grigoriev I.V."/>
            <person name="Jeffries T.W."/>
        </authorList>
    </citation>
    <scope>NUCLEOTIDE SEQUENCE [LARGE SCALE GENOMIC DNA]</scope>
    <source>
        <strain evidence="3">NRRL Y-1626</strain>
    </source>
</reference>
<evidence type="ECO:0000313" key="3">
    <source>
        <dbReference type="Proteomes" id="UP000092321"/>
    </source>
</evidence>
<dbReference type="OrthoDB" id="73168at2759"/>
<dbReference type="AlphaFoldDB" id="A0A1B7TEK8"/>
<evidence type="ECO:0000256" key="1">
    <source>
        <dbReference type="SAM" id="Phobius"/>
    </source>
</evidence>
<keyword evidence="1" id="KW-1133">Transmembrane helix</keyword>
<dbReference type="PANTHER" id="PTHR28229:SF1">
    <property type="entry name" value="TRANSLOCATION PROTEIN SEC66"/>
    <property type="match status" value="1"/>
</dbReference>
<dbReference type="GO" id="GO:0031204">
    <property type="term" value="P:post-translational protein targeting to membrane, translocation"/>
    <property type="evidence" value="ECO:0007669"/>
    <property type="project" value="InterPro"/>
</dbReference>
<keyword evidence="1" id="KW-0812">Transmembrane</keyword>
<name>A0A1B7TEK8_9ASCO</name>
<sequence length="206" mass="24225">MSSNSTFNNTEGNFNGSFFNDTEFNSTQPPQYKKISILTPIIYVSLLLFSLVYLQKYVAHKKQAKSIETPSIFEDNYKPREIYYAIKEDKFESNNGSNKIDENLLLSALIHRGASVIRYKIKLTETKQTFDILYKLGSMGEDFFERYEREFNLIELELQDCIREYAILTKSTNAQKYMELCQNVCFNEAVKRRFAFYEAKLQHKLQ</sequence>
<dbReference type="EMBL" id="LXPE01000010">
    <property type="protein sequence ID" value="OBA27189.1"/>
    <property type="molecule type" value="Genomic_DNA"/>
</dbReference>
<dbReference type="Pfam" id="PF09802">
    <property type="entry name" value="Sec66"/>
    <property type="match status" value="1"/>
</dbReference>
<accession>A0A1B7TEK8</accession>
<protein>
    <recommendedName>
        <fullName evidence="4">Translocation protein SEC66</fullName>
    </recommendedName>
</protein>
<proteinExistence type="predicted"/>
<keyword evidence="3" id="KW-1185">Reference proteome</keyword>
<keyword evidence="1" id="KW-0472">Membrane</keyword>
<gene>
    <name evidence="2" type="ORF">HANVADRAFT_39011</name>
</gene>
<feature type="transmembrane region" description="Helical" evidence="1">
    <location>
        <begin position="35"/>
        <end position="54"/>
    </location>
</feature>
<evidence type="ECO:0000313" key="2">
    <source>
        <dbReference type="EMBL" id="OBA27189.1"/>
    </source>
</evidence>
<dbReference type="GO" id="GO:0031207">
    <property type="term" value="C:Sec62/Sec63 complex"/>
    <property type="evidence" value="ECO:0007669"/>
    <property type="project" value="InterPro"/>
</dbReference>
<organism evidence="2 3">
    <name type="scientific">Hanseniaspora valbyensis NRRL Y-1626</name>
    <dbReference type="NCBI Taxonomy" id="766949"/>
    <lineage>
        <taxon>Eukaryota</taxon>
        <taxon>Fungi</taxon>
        <taxon>Dikarya</taxon>
        <taxon>Ascomycota</taxon>
        <taxon>Saccharomycotina</taxon>
        <taxon>Saccharomycetes</taxon>
        <taxon>Saccharomycodales</taxon>
        <taxon>Saccharomycodaceae</taxon>
        <taxon>Hanseniaspora</taxon>
    </lineage>
</organism>